<proteinExistence type="predicted"/>
<dbReference type="InterPro" id="IPR039391">
    <property type="entry name" value="Phytocyanin-like"/>
</dbReference>
<dbReference type="AlphaFoldDB" id="A0A6P5ZGP7"/>
<feature type="domain" description="Phytocyanin" evidence="2">
    <location>
        <begin position="1"/>
        <end position="73"/>
    </location>
</feature>
<organism evidence="3 4">
    <name type="scientific">Durio zibethinus</name>
    <name type="common">Durian</name>
    <dbReference type="NCBI Taxonomy" id="66656"/>
    <lineage>
        <taxon>Eukaryota</taxon>
        <taxon>Viridiplantae</taxon>
        <taxon>Streptophyta</taxon>
        <taxon>Embryophyta</taxon>
        <taxon>Tracheophyta</taxon>
        <taxon>Spermatophyta</taxon>
        <taxon>Magnoliopsida</taxon>
        <taxon>eudicotyledons</taxon>
        <taxon>Gunneridae</taxon>
        <taxon>Pentapetalae</taxon>
        <taxon>rosids</taxon>
        <taxon>malvids</taxon>
        <taxon>Malvales</taxon>
        <taxon>Malvaceae</taxon>
        <taxon>Helicteroideae</taxon>
        <taxon>Durio</taxon>
    </lineage>
</organism>
<dbReference type="GO" id="GO:0005886">
    <property type="term" value="C:plasma membrane"/>
    <property type="evidence" value="ECO:0007669"/>
    <property type="project" value="TreeGrafter"/>
</dbReference>
<dbReference type="PRINTS" id="PR01217">
    <property type="entry name" value="PRICHEXTENSN"/>
</dbReference>
<dbReference type="InterPro" id="IPR003245">
    <property type="entry name" value="Phytocyanin_dom"/>
</dbReference>
<evidence type="ECO:0000256" key="1">
    <source>
        <dbReference type="SAM" id="MobiDB-lite"/>
    </source>
</evidence>
<evidence type="ECO:0000313" key="4">
    <source>
        <dbReference type="RefSeq" id="XP_022751675.1"/>
    </source>
</evidence>
<dbReference type="OrthoDB" id="5421909at2759"/>
<dbReference type="GO" id="GO:0009055">
    <property type="term" value="F:electron transfer activity"/>
    <property type="evidence" value="ECO:0007669"/>
    <property type="project" value="InterPro"/>
</dbReference>
<dbReference type="Gene3D" id="2.60.40.420">
    <property type="entry name" value="Cupredoxins - blue copper proteins"/>
    <property type="match status" value="1"/>
</dbReference>
<evidence type="ECO:0000259" key="2">
    <source>
        <dbReference type="PROSITE" id="PS51485"/>
    </source>
</evidence>
<sequence length="152" mass="15375">MKFCAVFNFPNGAYDVARVTRANFNACYTGSPLLLLSNSPANVTFNETGDHYFLCAFTGHCYAGQKLKINVSAAASSPAPQPSTSAPQPSSPSPQPTTSPPASAPQPSALAPAPQASSPTATPPSSPTPSPSTATPPSSNTTPTPSTIPSSP</sequence>
<feature type="compositionally biased region" description="Low complexity" evidence="1">
    <location>
        <begin position="73"/>
        <end position="88"/>
    </location>
</feature>
<dbReference type="PANTHER" id="PTHR33021">
    <property type="entry name" value="BLUE COPPER PROTEIN"/>
    <property type="match status" value="1"/>
</dbReference>
<feature type="compositionally biased region" description="Low complexity" evidence="1">
    <location>
        <begin position="105"/>
        <end position="120"/>
    </location>
</feature>
<dbReference type="PROSITE" id="PS51485">
    <property type="entry name" value="PHYTOCYANIN"/>
    <property type="match status" value="1"/>
</dbReference>
<dbReference type="Proteomes" id="UP000515121">
    <property type="component" value="Unplaced"/>
</dbReference>
<gene>
    <name evidence="4" type="primary">LOC111300305</name>
</gene>
<keyword evidence="3" id="KW-1185">Reference proteome</keyword>
<feature type="compositionally biased region" description="Pro residues" evidence="1">
    <location>
        <begin position="121"/>
        <end position="130"/>
    </location>
</feature>
<dbReference type="KEGG" id="dzi:111300305"/>
<feature type="compositionally biased region" description="Low complexity" evidence="1">
    <location>
        <begin position="131"/>
        <end position="152"/>
    </location>
</feature>
<reference evidence="4" key="1">
    <citation type="submission" date="2025-08" db="UniProtKB">
        <authorList>
            <consortium name="RefSeq"/>
        </authorList>
    </citation>
    <scope>IDENTIFICATION</scope>
    <source>
        <tissue evidence="4">Fruit stalk</tissue>
    </source>
</reference>
<dbReference type="SUPFAM" id="SSF49503">
    <property type="entry name" value="Cupredoxins"/>
    <property type="match status" value="1"/>
</dbReference>
<dbReference type="GeneID" id="111300305"/>
<feature type="region of interest" description="Disordered" evidence="1">
    <location>
        <begin position="73"/>
        <end position="152"/>
    </location>
</feature>
<dbReference type="PANTHER" id="PTHR33021:SF488">
    <property type="entry name" value="PHYTOCYANIN DOMAIN-CONTAINING PROTEIN"/>
    <property type="match status" value="1"/>
</dbReference>
<dbReference type="RefSeq" id="XP_022751675.1">
    <property type="nucleotide sequence ID" value="XM_022895940.1"/>
</dbReference>
<name>A0A6P5ZGP7_DURZI</name>
<evidence type="ECO:0000313" key="3">
    <source>
        <dbReference type="Proteomes" id="UP000515121"/>
    </source>
</evidence>
<accession>A0A6P5ZGP7</accession>
<dbReference type="InterPro" id="IPR008972">
    <property type="entry name" value="Cupredoxin"/>
</dbReference>
<feature type="compositionally biased region" description="Pro residues" evidence="1">
    <location>
        <begin position="89"/>
        <end position="104"/>
    </location>
</feature>
<protein>
    <submittedName>
        <fullName evidence="4">Uclacyanin 1-like</fullName>
    </submittedName>
</protein>
<dbReference type="Pfam" id="PF02298">
    <property type="entry name" value="Cu_bind_like"/>
    <property type="match status" value="1"/>
</dbReference>